<name>A0AA96WHA8_9CYAN</name>
<feature type="binding site" evidence="3">
    <location>
        <position position="97"/>
    </location>
    <ligand>
        <name>a divalent metal cation</name>
        <dbReference type="ChEBI" id="CHEBI:60240"/>
        <label>2</label>
    </ligand>
</feature>
<dbReference type="PANTHER" id="PTHR46124">
    <property type="entry name" value="D-AMINOACYL-TRNA DEACYLASE"/>
    <property type="match status" value="1"/>
</dbReference>
<evidence type="ECO:0000256" key="1">
    <source>
        <dbReference type="ARBA" id="ARBA00022723"/>
    </source>
</evidence>
<dbReference type="EC" id="3.1.1.96" evidence="3"/>
<sequence>MQPAPLIDTHVHLNFDSFAADLDQVAEDWRAAGVVRLVHSCVEPSEFQDIRSIADRFPELYFAVGLHPLDADKWTADSAAQILTLAQSDARVVAIGEMGLDFYKADNQALQEDVFQAQLQIAHQLDRPVIIHCRDAAARMAELLRSFWAEQGAVRGVMHCWSGTPEETHWFLDLGFYISFSGIVTFKNARQVQESAKLVPADRILIETDCPFLSPVPKRGERRNQPAYVRYVAEQMAQLRQVPLETLAVQTTSNACRLFKLPLPESLPSLAASHA</sequence>
<comment type="similarity">
    <text evidence="3">Belongs to the metallo-dependent hydrolases superfamily. TatD-type hydrolase family. DTD3 subfamily.</text>
</comment>
<feature type="binding site" evidence="3 4">
    <location>
        <position position="159"/>
    </location>
    <ligand>
        <name>a divalent metal cation</name>
        <dbReference type="ChEBI" id="CHEBI:60240"/>
        <label>2</label>
    </ligand>
</feature>
<proteinExistence type="inferred from homology"/>
<dbReference type="HAMAP" id="MF_02048">
    <property type="entry name" value="Deacylase_DTD3"/>
    <property type="match status" value="1"/>
</dbReference>
<dbReference type="PANTHER" id="PTHR46124:SF2">
    <property type="entry name" value="D-AMINOACYL-TRNA DEACYLASE"/>
    <property type="match status" value="1"/>
</dbReference>
<protein>
    <recommendedName>
        <fullName evidence="3">D-aminoacyl-tRNA deacylase</fullName>
        <ecNumber evidence="3">3.1.1.96</ecNumber>
    </recommendedName>
</protein>
<dbReference type="RefSeq" id="WP_316431218.1">
    <property type="nucleotide sequence ID" value="NZ_CP053586.1"/>
</dbReference>
<dbReference type="InterPro" id="IPR001130">
    <property type="entry name" value="TatD-like"/>
</dbReference>
<feature type="binding site" evidence="3 4">
    <location>
        <position position="97"/>
    </location>
    <ligand>
        <name>a divalent metal cation</name>
        <dbReference type="ChEBI" id="CHEBI:60240"/>
        <label>1</label>
    </ligand>
</feature>
<evidence type="ECO:0000256" key="2">
    <source>
        <dbReference type="ARBA" id="ARBA00022801"/>
    </source>
</evidence>
<comment type="catalytic activity">
    <reaction evidence="3">
        <text>D-tyrosyl-tRNA(Tyr) + H2O = D-tyrosine + tRNA(Tyr)</text>
        <dbReference type="Rhea" id="RHEA:25347"/>
        <dbReference type="Rhea" id="RHEA-COMP:9707"/>
        <dbReference type="Rhea" id="RHEA-COMP:9872"/>
        <dbReference type="ChEBI" id="CHEBI:15377"/>
        <dbReference type="ChEBI" id="CHEBI:58570"/>
        <dbReference type="ChEBI" id="CHEBI:78442"/>
        <dbReference type="ChEBI" id="CHEBI:78723"/>
    </reaction>
</comment>
<dbReference type="InterPro" id="IPR032466">
    <property type="entry name" value="Metal_Hydrolase"/>
</dbReference>
<dbReference type="GO" id="GO:0019478">
    <property type="term" value="P:D-amino acid catabolic process"/>
    <property type="evidence" value="ECO:0007669"/>
    <property type="project" value="UniProtKB-UniRule"/>
</dbReference>
<dbReference type="GO" id="GO:0046872">
    <property type="term" value="F:metal ion binding"/>
    <property type="evidence" value="ECO:0007669"/>
    <property type="project" value="UniProtKB-KW"/>
</dbReference>
<feature type="binding site" evidence="3 4">
    <location>
        <position position="10"/>
    </location>
    <ligand>
        <name>a divalent metal cation</name>
        <dbReference type="ChEBI" id="CHEBI:60240"/>
        <label>1</label>
    </ligand>
</feature>
<dbReference type="GO" id="GO:0005829">
    <property type="term" value="C:cytosol"/>
    <property type="evidence" value="ECO:0007669"/>
    <property type="project" value="TreeGrafter"/>
</dbReference>
<dbReference type="CDD" id="cd01310">
    <property type="entry name" value="TatD_DNAse"/>
    <property type="match status" value="1"/>
</dbReference>
<evidence type="ECO:0000313" key="5">
    <source>
        <dbReference type="EMBL" id="WNZ25104.1"/>
    </source>
</evidence>
<dbReference type="GO" id="GO:0004536">
    <property type="term" value="F:DNA nuclease activity"/>
    <property type="evidence" value="ECO:0007669"/>
    <property type="project" value="InterPro"/>
</dbReference>
<organism evidence="5">
    <name type="scientific">Leptolyngbya sp. NK1-12</name>
    <dbReference type="NCBI Taxonomy" id="2547451"/>
    <lineage>
        <taxon>Bacteria</taxon>
        <taxon>Bacillati</taxon>
        <taxon>Cyanobacteriota</taxon>
        <taxon>Cyanophyceae</taxon>
        <taxon>Leptolyngbyales</taxon>
        <taxon>Leptolyngbyaceae</taxon>
        <taxon>Leptolyngbya group</taxon>
        <taxon>Leptolyngbya</taxon>
    </lineage>
</organism>
<gene>
    <name evidence="3" type="primary">dtd3</name>
    <name evidence="5" type="ORF">HJG54_21125</name>
</gene>
<dbReference type="InterPro" id="IPR015991">
    <property type="entry name" value="TatD/YcfH-like"/>
</dbReference>
<accession>A0AA96WHA8</accession>
<comment type="cofactor">
    <cofactor evidence="3">
        <name>a divalent metal cation</name>
        <dbReference type="ChEBI" id="CHEBI:60240"/>
    </cofactor>
    <text evidence="3">Binds 2 divalent metal cations per subunit.</text>
</comment>
<dbReference type="PIRSF" id="PIRSF005902">
    <property type="entry name" value="DNase_TatD"/>
    <property type="match status" value="1"/>
</dbReference>
<dbReference type="Pfam" id="PF01026">
    <property type="entry name" value="TatD_DNase"/>
    <property type="match status" value="1"/>
</dbReference>
<dbReference type="FunFam" id="3.20.20.140:FF:000005">
    <property type="entry name" value="TatD family hydrolase"/>
    <property type="match status" value="1"/>
</dbReference>
<dbReference type="NCBIfam" id="TIGR00010">
    <property type="entry name" value="YchF/TatD family DNA exonuclease"/>
    <property type="match status" value="1"/>
</dbReference>
<evidence type="ECO:0000256" key="4">
    <source>
        <dbReference type="PIRSR" id="PIRSR005902-1"/>
    </source>
</evidence>
<dbReference type="PROSITE" id="PS01091">
    <property type="entry name" value="TATD_3"/>
    <property type="match status" value="1"/>
</dbReference>
<keyword evidence="2 3" id="KW-0378">Hydrolase</keyword>
<feature type="binding site" evidence="3 4">
    <location>
        <position position="132"/>
    </location>
    <ligand>
        <name>a divalent metal cation</name>
        <dbReference type="ChEBI" id="CHEBI:60240"/>
        <label>2</label>
    </ligand>
</feature>
<evidence type="ECO:0000256" key="3">
    <source>
        <dbReference type="HAMAP-Rule" id="MF_02048"/>
    </source>
</evidence>
<feature type="binding site" evidence="3 4">
    <location>
        <position position="12"/>
    </location>
    <ligand>
        <name>a divalent metal cation</name>
        <dbReference type="ChEBI" id="CHEBI:60240"/>
        <label>1</label>
    </ligand>
</feature>
<dbReference type="SUPFAM" id="SSF51556">
    <property type="entry name" value="Metallo-dependent hydrolases"/>
    <property type="match status" value="1"/>
</dbReference>
<dbReference type="GO" id="GO:0051499">
    <property type="term" value="F:D-aminoacyl-tRNA deacylase activity"/>
    <property type="evidence" value="ECO:0007669"/>
    <property type="project" value="UniProtKB-UniRule"/>
</dbReference>
<dbReference type="InterPro" id="IPR018228">
    <property type="entry name" value="DNase_TatD-rel_CS"/>
</dbReference>
<dbReference type="AlphaFoldDB" id="A0AA96WHA8"/>
<comment type="function">
    <text evidence="3">Catalyzes the hydrolysis of D-tyrosyl-tRNA(Tyr).</text>
</comment>
<reference evidence="5" key="1">
    <citation type="submission" date="2020-05" db="EMBL/GenBank/DDBJ databases">
        <authorList>
            <person name="Zhu T."/>
            <person name="Keshari N."/>
            <person name="Lu X."/>
        </authorList>
    </citation>
    <scope>NUCLEOTIDE SEQUENCE</scope>
    <source>
        <strain evidence="5">NK1-12</strain>
    </source>
</reference>
<dbReference type="PROSITE" id="PS01137">
    <property type="entry name" value="TATD_1"/>
    <property type="match status" value="1"/>
</dbReference>
<keyword evidence="1 3" id="KW-0479">Metal-binding</keyword>
<dbReference type="EMBL" id="CP053586">
    <property type="protein sequence ID" value="WNZ25104.1"/>
    <property type="molecule type" value="Genomic_DNA"/>
</dbReference>
<dbReference type="Gene3D" id="3.20.20.140">
    <property type="entry name" value="Metal-dependent hydrolases"/>
    <property type="match status" value="1"/>
</dbReference>
<comment type="catalytic activity">
    <reaction evidence="3">
        <text>a D-aminoacyl-tRNA + H2O = a tRNA + a D-alpha-amino acid + H(+)</text>
        <dbReference type="Rhea" id="RHEA:13953"/>
        <dbReference type="Rhea" id="RHEA-COMP:10123"/>
        <dbReference type="Rhea" id="RHEA-COMP:10124"/>
        <dbReference type="ChEBI" id="CHEBI:15377"/>
        <dbReference type="ChEBI" id="CHEBI:15378"/>
        <dbReference type="ChEBI" id="CHEBI:59871"/>
        <dbReference type="ChEBI" id="CHEBI:78442"/>
        <dbReference type="ChEBI" id="CHEBI:79333"/>
        <dbReference type="EC" id="3.1.1.96"/>
    </reaction>
</comment>
<feature type="binding site" evidence="3 4">
    <location>
        <position position="209"/>
    </location>
    <ligand>
        <name>a divalent metal cation</name>
        <dbReference type="ChEBI" id="CHEBI:60240"/>
        <label>1</label>
    </ligand>
</feature>
<dbReference type="InterPro" id="IPR033665">
    <property type="entry name" value="Deacylase_DTD3"/>
</dbReference>